<dbReference type="NCBIfam" id="TIGR04183">
    <property type="entry name" value="Por_Secre_tail"/>
    <property type="match status" value="1"/>
</dbReference>
<dbReference type="Proteomes" id="UP000054223">
    <property type="component" value="Unassembled WGS sequence"/>
</dbReference>
<protein>
    <recommendedName>
        <fullName evidence="1">PKD domain-containing protein</fullName>
    </recommendedName>
</protein>
<accession>A0A9X0L6G7</accession>
<organism evidence="2 3">
    <name type="scientific">Solirubrum puertoriconensis</name>
    <dbReference type="NCBI Taxonomy" id="1751427"/>
    <lineage>
        <taxon>Bacteria</taxon>
        <taxon>Pseudomonadati</taxon>
        <taxon>Bacteroidota</taxon>
        <taxon>Cytophagia</taxon>
        <taxon>Cytophagales</taxon>
    </lineage>
</organism>
<keyword evidence="3" id="KW-1185">Reference proteome</keyword>
<sequence length="1083" mass="110291">MAASINLHSLKSGWLRSLLALVGLVLVLAVPTLGQQGNPANTDLTSCYGSCTSNDFTITKAYLSDANGNPITSSACSGGGTVDAYLSITFRNNTSSDRNGIFISGRINGNYLAICFPGSLPKQTSTTYTYSQKIKWTCGTDLTLTDTFVGWGSASEQVCSLTCTQATPSKCRQVGNLRIVTPLIPDFTFSADCVSGNLFSTVSFNNSTTGGYGNYTYKWSFGDGSTSTQEDPSHTYTAAGLYNVELEITDTQYELDENGVPTSVVLSTEKETVTKQVNVVACCTPPTITTQPTAQQKCAGESASFSVASTGGVPAPTVQWQLSTDNGGSWNNLSNAAPYSGVTSTTLAISSITTSMNGYRYRAVLQSGACTAVNSDAAILSVDPTSVGGSVASSGTVCSGNNGGTLTLSGQTGTVVRWEASVNGGAYNAIPNTAGLTSYAYSNLTQTTAFRAVVQSGVCASANSSPATITVEQNIGNNIIGSAQTICTGSMPSSLTGSQPTGGSGGYTYQWQQKAAGDADFANIPGTNSQNYAPGALTTTTQFRRIVSGGQCAASTSDPITITVEPASVGGSVAGGGAACAGTNNGTLTLSGQTGTVVRWEASVNGGAYGAIANTAGLTSYSYSNLTQTTSFRAVVQSGSCAAANSSPATVTITPASVGGSVAGGRSVCAGSNSGPLTLSGQTGAVVRWESSVNGGAYNAIANTAGLTSYAYSNLTQTTAFRAVVQSGSCATVNSSPATITVNTCDKFCTLTQGGWGNSNGRVCNGPIRVDLITTLLRNGGDLTIGIGPNRINYSNTAAQAATLAACILKAMPAGGTAGTLPNVGQVSGCSLPGSLLKNDKFNNVLIGQVMALELNLRLDAYLSNQPFGSSNLGSLMLTSSMTTYRATTCGAGGVADPTDLTGITRTIPSSVINYLNTSGGGATVANLLKLGEEMLGGTAGSGRPSFADVNAAITAVNELFDNCRVLASPVYAMSAVSTTASLSGTAPAPKSLKPESGLSTSLYPNPASADATITFSVAKSGRAVVEVYNALGARVAKLYDAEVQAGEVKSVTLHGEQLPTGTYFYRVSTGEQSKTNRFSLVK</sequence>
<dbReference type="Gene3D" id="2.60.40.2700">
    <property type="match status" value="1"/>
</dbReference>
<evidence type="ECO:0000313" key="2">
    <source>
        <dbReference type="EMBL" id="KUG09819.1"/>
    </source>
</evidence>
<dbReference type="InterPro" id="IPR022409">
    <property type="entry name" value="PKD/Chitinase_dom"/>
</dbReference>
<dbReference type="SUPFAM" id="SSF48726">
    <property type="entry name" value="Immunoglobulin"/>
    <property type="match status" value="1"/>
</dbReference>
<dbReference type="EMBL" id="LNAL01000003">
    <property type="protein sequence ID" value="KUG09819.1"/>
    <property type="molecule type" value="Genomic_DNA"/>
</dbReference>
<reference evidence="2 3" key="1">
    <citation type="submission" date="2015-11" db="EMBL/GenBank/DDBJ databases">
        <title>Solirubrum puertoriconensis gen. nov. an environmental bacteria isolated in Puerto Rico.</title>
        <authorList>
            <person name="Cuebas-Irizarry M.F."/>
            <person name="Montalvo-Rodriguez R."/>
        </authorList>
    </citation>
    <scope>NUCLEOTIDE SEQUENCE [LARGE SCALE GENOMIC DNA]</scope>
    <source>
        <strain evidence="2 3">MC1A</strain>
    </source>
</reference>
<dbReference type="InterPro" id="IPR026444">
    <property type="entry name" value="Secre_tail"/>
</dbReference>
<dbReference type="InterPro" id="IPR013783">
    <property type="entry name" value="Ig-like_fold"/>
</dbReference>
<comment type="caution">
    <text evidence="2">The sequence shown here is derived from an EMBL/GenBank/DDBJ whole genome shotgun (WGS) entry which is preliminary data.</text>
</comment>
<dbReference type="CDD" id="cd00146">
    <property type="entry name" value="PKD"/>
    <property type="match status" value="1"/>
</dbReference>
<dbReference type="PROSITE" id="PS50093">
    <property type="entry name" value="PKD"/>
    <property type="match status" value="1"/>
</dbReference>
<dbReference type="InterPro" id="IPR035986">
    <property type="entry name" value="PKD_dom_sf"/>
</dbReference>
<gene>
    <name evidence="2" type="ORF">ASU33_19305</name>
</gene>
<evidence type="ECO:0000259" key="1">
    <source>
        <dbReference type="PROSITE" id="PS50093"/>
    </source>
</evidence>
<feature type="domain" description="PKD" evidence="1">
    <location>
        <begin position="185"/>
        <end position="251"/>
    </location>
</feature>
<proteinExistence type="predicted"/>
<dbReference type="InterPro" id="IPR036179">
    <property type="entry name" value="Ig-like_dom_sf"/>
</dbReference>
<evidence type="ECO:0000313" key="3">
    <source>
        <dbReference type="Proteomes" id="UP000054223"/>
    </source>
</evidence>
<dbReference type="Pfam" id="PF18911">
    <property type="entry name" value="PKD_4"/>
    <property type="match status" value="1"/>
</dbReference>
<dbReference type="Gene3D" id="2.60.40.10">
    <property type="entry name" value="Immunoglobulins"/>
    <property type="match status" value="2"/>
</dbReference>
<dbReference type="InterPro" id="IPR000601">
    <property type="entry name" value="PKD_dom"/>
</dbReference>
<dbReference type="AlphaFoldDB" id="A0A9X0L6G7"/>
<name>A0A9X0L6G7_SOLP1</name>
<dbReference type="SUPFAM" id="SSF49299">
    <property type="entry name" value="PKD domain"/>
    <property type="match status" value="1"/>
</dbReference>
<dbReference type="Pfam" id="PF18962">
    <property type="entry name" value="Por_Secre_tail"/>
    <property type="match status" value="1"/>
</dbReference>
<dbReference type="SMART" id="SM00089">
    <property type="entry name" value="PKD"/>
    <property type="match status" value="1"/>
</dbReference>